<accession>A0A3N0IUD2</accession>
<evidence type="ECO:0000313" key="6">
    <source>
        <dbReference type="Proteomes" id="UP000270112"/>
    </source>
</evidence>
<evidence type="ECO:0000256" key="2">
    <source>
        <dbReference type="SAM" id="Phobius"/>
    </source>
</evidence>
<keyword evidence="2" id="KW-0472">Membrane</keyword>
<dbReference type="Proteomes" id="UP000253817">
    <property type="component" value="Unassembled WGS sequence"/>
</dbReference>
<proteinExistence type="predicted"/>
<evidence type="ECO:0000313" key="3">
    <source>
        <dbReference type="EMBL" id="RDB68097.1"/>
    </source>
</evidence>
<feature type="region of interest" description="Disordered" evidence="1">
    <location>
        <begin position="275"/>
        <end position="300"/>
    </location>
</feature>
<dbReference type="RefSeq" id="WP_114546739.1">
    <property type="nucleotide sequence ID" value="NZ_PPTT01000018.1"/>
</dbReference>
<gene>
    <name evidence="3" type="ORF">C1876_10805</name>
    <name evidence="4" type="ORF">DMP09_13710</name>
</gene>
<feature type="transmembrane region" description="Helical" evidence="2">
    <location>
        <begin position="53"/>
        <end position="75"/>
    </location>
</feature>
<name>A0A3N0IUD2_9ACTN</name>
<feature type="transmembrane region" description="Helical" evidence="2">
    <location>
        <begin position="29"/>
        <end position="47"/>
    </location>
</feature>
<protein>
    <recommendedName>
        <fullName evidence="7">Tetratricopeptide repeat protein</fullName>
    </recommendedName>
</protein>
<dbReference type="EMBL" id="QICC01000074">
    <property type="protein sequence ID" value="RNM40575.1"/>
    <property type="molecule type" value="Genomic_DNA"/>
</dbReference>
<evidence type="ECO:0000256" key="1">
    <source>
        <dbReference type="SAM" id="MobiDB-lite"/>
    </source>
</evidence>
<dbReference type="Proteomes" id="UP000270112">
    <property type="component" value="Unassembled WGS sequence"/>
</dbReference>
<reference evidence="4" key="3">
    <citation type="journal article" date="2019" name="Microbiol. Resour. Announc.">
        <title>Draft Genome Sequences of Type Strains of Gordonibacter faecihominis, Paraeggerthella hongkongensis, Parvibacter caecicola,Slackia equolifaciens, Slackia faecicanis, and Slackia isoflavoniconvertens.</title>
        <authorList>
            <person name="Danylec N."/>
            <person name="Stoll D.A."/>
            <person name="Dotsch A."/>
            <person name="Huch M."/>
        </authorList>
    </citation>
    <scope>NUCLEOTIDE SEQUENCE</scope>
    <source>
        <strain evidence="4">DSM 16107</strain>
    </source>
</reference>
<dbReference type="AlphaFoldDB" id="A0A3N0IUD2"/>
<keyword evidence="2" id="KW-1133">Transmembrane helix</keyword>
<keyword evidence="5" id="KW-1185">Reference proteome</keyword>
<dbReference type="OrthoDB" id="3174943at2"/>
<comment type="caution">
    <text evidence="4">The sequence shown here is derived from an EMBL/GenBank/DDBJ whole genome shotgun (WGS) entry which is preliminary data.</text>
</comment>
<organism evidence="4 6">
    <name type="scientific">Eggerthella sinensis</name>
    <dbReference type="NCBI Taxonomy" id="242230"/>
    <lineage>
        <taxon>Bacteria</taxon>
        <taxon>Bacillati</taxon>
        <taxon>Actinomycetota</taxon>
        <taxon>Coriobacteriia</taxon>
        <taxon>Eggerthellales</taxon>
        <taxon>Eggerthellaceae</taxon>
        <taxon>Eggerthella</taxon>
    </lineage>
</organism>
<evidence type="ECO:0000313" key="5">
    <source>
        <dbReference type="Proteomes" id="UP000253817"/>
    </source>
</evidence>
<evidence type="ECO:0000313" key="4">
    <source>
        <dbReference type="EMBL" id="RNM40575.1"/>
    </source>
</evidence>
<sequence>MRAYERIVETLGDEADEESRAWVHRSYTIRVRVAGVAAFAFFMMAMGMSGTPWFALSTLILLPLMIVAVFFGVFMRGTVNKSLTRLIDRDCDPVLCGRRTLALLQKDKKNADPRSGLFSYAYALRWQGKWNEAAKLMRTMEDDDDPQSRFLYHNLMAYCAFDKRDLKGLTAEVKALKELSGEGLSKDAPAHIAEHAALRDLLAKELNGKPSKAAADYLQVADGPKALPAHRVLFSLKAADCLTDPAERRARLALAAEEGGTTWCAADAKKRLDKEAQKKLSRTSAGTAPSFDAEPGLALS</sequence>
<evidence type="ECO:0008006" key="7">
    <source>
        <dbReference type="Google" id="ProtNLM"/>
    </source>
</evidence>
<reference evidence="6" key="2">
    <citation type="submission" date="2018-05" db="EMBL/GenBank/DDBJ databases">
        <title>Genome Sequencing of selected type strains of the family Eggerthellaceae.</title>
        <authorList>
            <person name="Danylec N."/>
            <person name="Stoll D.A."/>
            <person name="Doetsch A."/>
            <person name="Huch M."/>
        </authorList>
    </citation>
    <scope>NUCLEOTIDE SEQUENCE [LARGE SCALE GENOMIC DNA]</scope>
    <source>
        <strain evidence="6">DSM 16107</strain>
    </source>
</reference>
<keyword evidence="2" id="KW-0812">Transmembrane</keyword>
<dbReference type="EMBL" id="PPTT01000018">
    <property type="protein sequence ID" value="RDB68097.1"/>
    <property type="molecule type" value="Genomic_DNA"/>
</dbReference>
<reference evidence="3 5" key="1">
    <citation type="journal article" date="2018" name="Elife">
        <title>Discovery and characterization of a prevalent human gut bacterial enzyme sufficient for the inactivation of a family of plant toxins.</title>
        <authorList>
            <person name="Koppel N."/>
            <person name="Bisanz J.E."/>
            <person name="Pandelia M.E."/>
            <person name="Turnbaugh P.J."/>
            <person name="Balskus E.P."/>
        </authorList>
    </citation>
    <scope>NUCLEOTIDE SEQUENCE [LARGE SCALE GENOMIC DNA]</scope>
    <source>
        <strain evidence="3 5">DSM 16107</strain>
    </source>
</reference>